<dbReference type="RefSeq" id="XP_047776968.1">
    <property type="nucleotide sequence ID" value="XM_047921664.1"/>
</dbReference>
<comment type="caution">
    <text evidence="2">The sequence shown here is derived from an EMBL/GenBank/DDBJ whole genome shotgun (WGS) entry which is preliminary data.</text>
</comment>
<sequence>MPLLATDHPVVKTGGDVIPPKDRRWVARICPQCAENPSGVSTNFVEGVACFPAGRRHQGSVPLRDFVPDLPSLPRAVPGGVVLSFHLSKNRFRPSTNINRPMDCVLHVRGRGFGVKPASSKVSVVPMQYVASAHPQLGLRLSLLYSQDRLHDNHLNATRSRPLSLKEHRTHPSKYAGTTVIDFTNQALTDAHHDVVSVDAHNSWSYQGTLSVRPALESFNAGGAERLCLGLRQQLRLFVAMIQDAATQDEHKKKHISWWRATLVGSPTPCKEAYGKSVYGIMQPATARPTTRRQHLSGGAASPFRFMHDCWTDEHSSPQTAQARVPVFSRVYGKTPLSMCPTQTYTTSGLHGAIFSGPEARFVSRASLVFERIGATEDTCARPFSTESKHFLSGRCVACALCDEPVSCSARVMRGIGHFEAWSSRLLSHGQRDIGPAETYSTMHPRASPTTHWTTLPVSPAVSLQAGIRVEDLNMPGAGNGAGSEKVGDPPSDDNASYFEAANTRVPFSRIGQTTDSWEGRRLSSSSFFDPDRRPRPPRTRRSRGTTRRTQVQFGSGGTVMIISIFENGEFSATATIRFDNVTLVRRPLDQEVPPRFRPILRSGSYSSKYPLFVESSARCRPARRRQQPPSVRIRICDLLTNLAPTGILKPNIVLRHQ</sequence>
<dbReference type="GeneID" id="72002396"/>
<dbReference type="Proteomes" id="UP000814176">
    <property type="component" value="Unassembled WGS sequence"/>
</dbReference>
<feature type="region of interest" description="Disordered" evidence="1">
    <location>
        <begin position="474"/>
        <end position="494"/>
    </location>
</feature>
<gene>
    <name evidence="2" type="ORF">C8Q71DRAFT_725026</name>
</gene>
<evidence type="ECO:0000313" key="2">
    <source>
        <dbReference type="EMBL" id="KAH9834437.1"/>
    </source>
</evidence>
<accession>A0ABQ8KAY1</accession>
<feature type="compositionally biased region" description="Basic residues" evidence="1">
    <location>
        <begin position="536"/>
        <end position="547"/>
    </location>
</feature>
<proteinExistence type="predicted"/>
<name>A0ABQ8KAY1_9APHY</name>
<evidence type="ECO:0000256" key="1">
    <source>
        <dbReference type="SAM" id="MobiDB-lite"/>
    </source>
</evidence>
<reference evidence="2 3" key="1">
    <citation type="journal article" date="2021" name="Environ. Microbiol.">
        <title>Gene family expansions and transcriptome signatures uncover fungal adaptations to wood decay.</title>
        <authorList>
            <person name="Hage H."/>
            <person name="Miyauchi S."/>
            <person name="Viragh M."/>
            <person name="Drula E."/>
            <person name="Min B."/>
            <person name="Chaduli D."/>
            <person name="Navarro D."/>
            <person name="Favel A."/>
            <person name="Norest M."/>
            <person name="Lesage-Meessen L."/>
            <person name="Balint B."/>
            <person name="Merenyi Z."/>
            <person name="de Eugenio L."/>
            <person name="Morin E."/>
            <person name="Martinez A.T."/>
            <person name="Baldrian P."/>
            <person name="Stursova M."/>
            <person name="Martinez M.J."/>
            <person name="Novotny C."/>
            <person name="Magnuson J.K."/>
            <person name="Spatafora J.W."/>
            <person name="Maurice S."/>
            <person name="Pangilinan J."/>
            <person name="Andreopoulos W."/>
            <person name="LaButti K."/>
            <person name="Hundley H."/>
            <person name="Na H."/>
            <person name="Kuo A."/>
            <person name="Barry K."/>
            <person name="Lipzen A."/>
            <person name="Henrissat B."/>
            <person name="Riley R."/>
            <person name="Ahrendt S."/>
            <person name="Nagy L.G."/>
            <person name="Grigoriev I.V."/>
            <person name="Martin F."/>
            <person name="Rosso M.N."/>
        </authorList>
    </citation>
    <scope>NUCLEOTIDE SEQUENCE [LARGE SCALE GENOMIC DNA]</scope>
    <source>
        <strain evidence="2 3">CIRM-BRFM 1785</strain>
    </source>
</reference>
<evidence type="ECO:0000313" key="3">
    <source>
        <dbReference type="Proteomes" id="UP000814176"/>
    </source>
</evidence>
<organism evidence="2 3">
    <name type="scientific">Rhodofomes roseus</name>
    <dbReference type="NCBI Taxonomy" id="34475"/>
    <lineage>
        <taxon>Eukaryota</taxon>
        <taxon>Fungi</taxon>
        <taxon>Dikarya</taxon>
        <taxon>Basidiomycota</taxon>
        <taxon>Agaricomycotina</taxon>
        <taxon>Agaricomycetes</taxon>
        <taxon>Polyporales</taxon>
        <taxon>Rhodofomes</taxon>
    </lineage>
</organism>
<feature type="region of interest" description="Disordered" evidence="1">
    <location>
        <begin position="510"/>
        <end position="551"/>
    </location>
</feature>
<dbReference type="EMBL" id="JADCUA010000015">
    <property type="protein sequence ID" value="KAH9834437.1"/>
    <property type="molecule type" value="Genomic_DNA"/>
</dbReference>
<keyword evidence="3" id="KW-1185">Reference proteome</keyword>
<protein>
    <submittedName>
        <fullName evidence="2">Uncharacterized protein</fullName>
    </submittedName>
</protein>